<feature type="compositionally biased region" description="Basic and acidic residues" evidence="6">
    <location>
        <begin position="418"/>
        <end position="430"/>
    </location>
</feature>
<accession>A0ABR2FI19</accession>
<evidence type="ECO:0000313" key="9">
    <source>
        <dbReference type="Proteomes" id="UP001472677"/>
    </source>
</evidence>
<dbReference type="Gene3D" id="2.20.25.80">
    <property type="entry name" value="WRKY domain"/>
    <property type="match status" value="1"/>
</dbReference>
<feature type="compositionally biased region" description="Polar residues" evidence="6">
    <location>
        <begin position="273"/>
        <end position="292"/>
    </location>
</feature>
<evidence type="ECO:0000256" key="1">
    <source>
        <dbReference type="ARBA" id="ARBA00004123"/>
    </source>
</evidence>
<feature type="region of interest" description="Disordered" evidence="6">
    <location>
        <begin position="387"/>
        <end position="430"/>
    </location>
</feature>
<dbReference type="SMART" id="SM00774">
    <property type="entry name" value="WRKY"/>
    <property type="match status" value="1"/>
</dbReference>
<name>A0ABR2FI19_9ROSI</name>
<dbReference type="Pfam" id="PF03106">
    <property type="entry name" value="WRKY"/>
    <property type="match status" value="1"/>
</dbReference>
<evidence type="ECO:0000256" key="2">
    <source>
        <dbReference type="ARBA" id="ARBA00023015"/>
    </source>
</evidence>
<protein>
    <recommendedName>
        <fullName evidence="7">WRKY domain-containing protein</fullName>
    </recommendedName>
</protein>
<feature type="compositionally biased region" description="Low complexity" evidence="6">
    <location>
        <begin position="396"/>
        <end position="416"/>
    </location>
</feature>
<keyword evidence="3" id="KW-0238">DNA-binding</keyword>
<comment type="caution">
    <text evidence="8">The sequence shown here is derived from an EMBL/GenBank/DDBJ whole genome shotgun (WGS) entry which is preliminary data.</text>
</comment>
<dbReference type="InterPro" id="IPR036576">
    <property type="entry name" value="WRKY_dom_sf"/>
</dbReference>
<keyword evidence="9" id="KW-1185">Reference proteome</keyword>
<evidence type="ECO:0000256" key="4">
    <source>
        <dbReference type="ARBA" id="ARBA00023163"/>
    </source>
</evidence>
<evidence type="ECO:0000313" key="8">
    <source>
        <dbReference type="EMBL" id="KAK8580586.1"/>
    </source>
</evidence>
<keyword evidence="4" id="KW-0804">Transcription</keyword>
<evidence type="ECO:0000256" key="5">
    <source>
        <dbReference type="ARBA" id="ARBA00023242"/>
    </source>
</evidence>
<evidence type="ECO:0000256" key="6">
    <source>
        <dbReference type="SAM" id="MobiDB-lite"/>
    </source>
</evidence>
<sequence>MMIRGARIGINCRALPWNTRYFHASTMARRRANTISALRLDDDTWCQDRHKLLSIVLEFYKNVFTSLVVNGYAYGTRGRFLGLDGNWLSELTKLSLMQIVVLPKMVCLELEHLFYRFLWDDSEGGVGLHLVRSDDACRPLSHDGLGFQNLSAENDAFIVKLALQLIARPRLNMVGQMFVAIYHGGSCRRSQLGLVSCDHRRLMLACNCPVLSSLCILLLGRHHHRVVSKLIRMGPVEKLMVKHRVEVLCATLMVFNKASNPYATDQELEDNDNVSSETGAESPPSTTFNDTKLSPKKGRRSIQKRVVSVPIKDVEGSRYKGESSPPSDSWAWRKYGQKPIKGSPYPRGYYRCSSSKGCPARKQVERSSVDPKMLVITYSCEHNHPWPASRNKSASAKQAAAPETPPTTKTAVKPEPSTSHDTERELGTEERFADLTDDSILTTGDELAWFREMETTSSTVLESPLFMERNNYDADLQMVFPMKEEDESLFADLGELPECSFVFRHQRTVGPQVGIC</sequence>
<organism evidence="8 9">
    <name type="scientific">Hibiscus sabdariffa</name>
    <name type="common">roselle</name>
    <dbReference type="NCBI Taxonomy" id="183260"/>
    <lineage>
        <taxon>Eukaryota</taxon>
        <taxon>Viridiplantae</taxon>
        <taxon>Streptophyta</taxon>
        <taxon>Embryophyta</taxon>
        <taxon>Tracheophyta</taxon>
        <taxon>Spermatophyta</taxon>
        <taxon>Magnoliopsida</taxon>
        <taxon>eudicotyledons</taxon>
        <taxon>Gunneridae</taxon>
        <taxon>Pentapetalae</taxon>
        <taxon>rosids</taxon>
        <taxon>malvids</taxon>
        <taxon>Malvales</taxon>
        <taxon>Malvaceae</taxon>
        <taxon>Malvoideae</taxon>
        <taxon>Hibiscus</taxon>
    </lineage>
</organism>
<proteinExistence type="predicted"/>
<evidence type="ECO:0000256" key="3">
    <source>
        <dbReference type="ARBA" id="ARBA00023125"/>
    </source>
</evidence>
<dbReference type="Proteomes" id="UP001472677">
    <property type="component" value="Unassembled WGS sequence"/>
</dbReference>
<keyword evidence="2" id="KW-0805">Transcription regulation</keyword>
<dbReference type="EMBL" id="JBBPBM010000006">
    <property type="protein sequence ID" value="KAK8580586.1"/>
    <property type="molecule type" value="Genomic_DNA"/>
</dbReference>
<reference evidence="8 9" key="1">
    <citation type="journal article" date="2024" name="G3 (Bethesda)">
        <title>Genome assembly of Hibiscus sabdariffa L. provides insights into metabolisms of medicinal natural products.</title>
        <authorList>
            <person name="Kim T."/>
        </authorList>
    </citation>
    <scope>NUCLEOTIDE SEQUENCE [LARGE SCALE GENOMIC DNA]</scope>
    <source>
        <strain evidence="8">TK-2024</strain>
        <tissue evidence="8">Old leaves</tissue>
    </source>
</reference>
<keyword evidence="5" id="KW-0539">Nucleus</keyword>
<feature type="region of interest" description="Disordered" evidence="6">
    <location>
        <begin position="266"/>
        <end position="307"/>
    </location>
</feature>
<feature type="compositionally biased region" description="Basic residues" evidence="6">
    <location>
        <begin position="294"/>
        <end position="303"/>
    </location>
</feature>
<dbReference type="InterPro" id="IPR003657">
    <property type="entry name" value="WRKY_dom"/>
</dbReference>
<dbReference type="PANTHER" id="PTHR32096:SF137">
    <property type="entry name" value="WRKY TRANSCRIPTION FACTOR 65 ISOFORM X1-RELATED"/>
    <property type="match status" value="1"/>
</dbReference>
<dbReference type="PROSITE" id="PS50811">
    <property type="entry name" value="WRKY"/>
    <property type="match status" value="1"/>
</dbReference>
<dbReference type="SUPFAM" id="SSF118290">
    <property type="entry name" value="WRKY DNA-binding domain"/>
    <property type="match status" value="1"/>
</dbReference>
<dbReference type="PANTHER" id="PTHR32096">
    <property type="entry name" value="WRKY TRANSCRIPTION FACTOR 30-RELATED-RELATED"/>
    <property type="match status" value="1"/>
</dbReference>
<dbReference type="InterPro" id="IPR044810">
    <property type="entry name" value="WRKY_plant"/>
</dbReference>
<feature type="domain" description="WRKY" evidence="7">
    <location>
        <begin position="321"/>
        <end position="387"/>
    </location>
</feature>
<evidence type="ECO:0000259" key="7">
    <source>
        <dbReference type="PROSITE" id="PS50811"/>
    </source>
</evidence>
<comment type="subcellular location">
    <subcellularLocation>
        <location evidence="1">Nucleus</location>
    </subcellularLocation>
</comment>
<gene>
    <name evidence="8" type="ORF">V6N12_070849</name>
</gene>